<dbReference type="Proteomes" id="UP000249590">
    <property type="component" value="Unassembled WGS sequence"/>
</dbReference>
<dbReference type="AlphaFoldDB" id="A0A8B2NPL5"/>
<evidence type="ECO:0000256" key="1">
    <source>
        <dbReference type="ARBA" id="ARBA00005568"/>
    </source>
</evidence>
<evidence type="ECO:0000256" key="3">
    <source>
        <dbReference type="ARBA" id="ARBA00023239"/>
    </source>
</evidence>
<dbReference type="InterPro" id="IPR040442">
    <property type="entry name" value="Pyrv_kinase-like_dom_sf"/>
</dbReference>
<evidence type="ECO:0000259" key="4">
    <source>
        <dbReference type="Pfam" id="PF03328"/>
    </source>
</evidence>
<dbReference type="Gene3D" id="3.20.20.60">
    <property type="entry name" value="Phosphoenolpyruvate-binding domains"/>
    <property type="match status" value="1"/>
</dbReference>
<feature type="domain" description="HpcH/HpaI aldolase/citrate lyase" evidence="4">
    <location>
        <begin position="21"/>
        <end position="234"/>
    </location>
</feature>
<dbReference type="InterPro" id="IPR050251">
    <property type="entry name" value="HpcH-HpaI_aldolase"/>
</dbReference>
<dbReference type="GO" id="GO:0005737">
    <property type="term" value="C:cytoplasm"/>
    <property type="evidence" value="ECO:0007669"/>
    <property type="project" value="TreeGrafter"/>
</dbReference>
<evidence type="ECO:0000313" key="5">
    <source>
        <dbReference type="EMBL" id="RAH97723.1"/>
    </source>
</evidence>
<reference evidence="5 6" key="1">
    <citation type="submission" date="2018-05" db="EMBL/GenBank/DDBJ databases">
        <title>Acuticoccus sediminis sp. nov., isolated from deep-sea sediment of Indian Ocean.</title>
        <authorList>
            <person name="Liu X."/>
            <person name="Lai Q."/>
            <person name="Du Y."/>
            <person name="Sun F."/>
            <person name="Zhang X."/>
            <person name="Wang S."/>
            <person name="Shao Z."/>
        </authorList>
    </citation>
    <scope>NUCLEOTIDE SEQUENCE [LARGE SCALE GENOMIC DNA]</scope>
    <source>
        <strain evidence="5 6">PTG4-2</strain>
    </source>
</reference>
<dbReference type="SUPFAM" id="SSF51621">
    <property type="entry name" value="Phosphoenolpyruvate/pyruvate domain"/>
    <property type="match status" value="1"/>
</dbReference>
<dbReference type="PANTHER" id="PTHR30502:SF0">
    <property type="entry name" value="PHOSPHOENOLPYRUVATE CARBOXYLASE FAMILY PROTEIN"/>
    <property type="match status" value="1"/>
</dbReference>
<keyword evidence="3" id="KW-0456">Lyase</keyword>
<dbReference type="InterPro" id="IPR005000">
    <property type="entry name" value="Aldolase/citrate-lyase_domain"/>
</dbReference>
<dbReference type="RefSeq" id="WP_111351570.1">
    <property type="nucleotide sequence ID" value="NZ_JAIWKD010000004.1"/>
</dbReference>
<evidence type="ECO:0000313" key="6">
    <source>
        <dbReference type="Proteomes" id="UP000249590"/>
    </source>
</evidence>
<dbReference type="OrthoDB" id="9802624at2"/>
<evidence type="ECO:0000256" key="2">
    <source>
        <dbReference type="ARBA" id="ARBA00022723"/>
    </source>
</evidence>
<comment type="similarity">
    <text evidence="1">Belongs to the HpcH/HpaI aldolase family.</text>
</comment>
<organism evidence="5 6">
    <name type="scientific">Acuticoccus sediminis</name>
    <dbReference type="NCBI Taxonomy" id="2184697"/>
    <lineage>
        <taxon>Bacteria</taxon>
        <taxon>Pseudomonadati</taxon>
        <taxon>Pseudomonadota</taxon>
        <taxon>Alphaproteobacteria</taxon>
        <taxon>Hyphomicrobiales</taxon>
        <taxon>Amorphaceae</taxon>
        <taxon>Acuticoccus</taxon>
    </lineage>
</organism>
<dbReference type="InterPro" id="IPR015813">
    <property type="entry name" value="Pyrv/PenolPyrv_kinase-like_dom"/>
</dbReference>
<comment type="caution">
    <text evidence="5">The sequence shown here is derived from an EMBL/GenBank/DDBJ whole genome shotgun (WGS) entry which is preliminary data.</text>
</comment>
<accession>A0A8B2NPL5</accession>
<proteinExistence type="inferred from homology"/>
<dbReference type="PANTHER" id="PTHR30502">
    <property type="entry name" value="2-KETO-3-DEOXY-L-RHAMNONATE ALDOLASE"/>
    <property type="match status" value="1"/>
</dbReference>
<protein>
    <submittedName>
        <fullName evidence="5">2,4-dihydroxyhept-2-ene-1,7-dioic acid aldolase</fullName>
    </submittedName>
</protein>
<dbReference type="GO" id="GO:0046872">
    <property type="term" value="F:metal ion binding"/>
    <property type="evidence" value="ECO:0007669"/>
    <property type="project" value="UniProtKB-KW"/>
</dbReference>
<sequence>MPNKLKEIWADGRGTINGWCSIGSPFTAEIMAAQGYDSVCIDIQHGALDYSMALPMLQALRGTGVTPLVRVPWNEPGIIMKALDAGAEGIICPMVNSRAEAEALVAAMRYPPDGARSYGPTRVSVGAGPGYYGEANASILAFAMIETAEAVENVAEIAATPGLDGLYIGPADLTLGVTKGRLPPGFDRQEEEMVTVIKSILAAAKDAGKRAALHCGSAQYAAKAIAWGFDMTTVSGDVRLLAAAADASVREWRGLVGD</sequence>
<keyword evidence="6" id="KW-1185">Reference proteome</keyword>
<gene>
    <name evidence="5" type="ORF">DLJ53_28165</name>
</gene>
<dbReference type="Pfam" id="PF03328">
    <property type="entry name" value="HpcH_HpaI"/>
    <property type="match status" value="1"/>
</dbReference>
<dbReference type="GO" id="GO:0016832">
    <property type="term" value="F:aldehyde-lyase activity"/>
    <property type="evidence" value="ECO:0007669"/>
    <property type="project" value="TreeGrafter"/>
</dbReference>
<keyword evidence="2" id="KW-0479">Metal-binding</keyword>
<dbReference type="EMBL" id="QHHQ01000008">
    <property type="protein sequence ID" value="RAH97723.1"/>
    <property type="molecule type" value="Genomic_DNA"/>
</dbReference>
<name>A0A8B2NPL5_9HYPH</name>